<dbReference type="AlphaFoldDB" id="A0A6A5DBC1"/>
<keyword evidence="3" id="KW-1185">Reference proteome</keyword>
<feature type="region of interest" description="Disordered" evidence="1">
    <location>
        <begin position="144"/>
        <end position="165"/>
    </location>
</feature>
<protein>
    <submittedName>
        <fullName evidence="2">Uncharacterized protein</fullName>
    </submittedName>
</protein>
<feature type="compositionally biased region" description="Low complexity" evidence="1">
    <location>
        <begin position="382"/>
        <end position="429"/>
    </location>
</feature>
<reference evidence="2" key="4">
    <citation type="journal article" date="2022" name="PLoS Pathog.">
        <title>Chromosome-level genome of Schistosoma haematobium underpins genome-wide explorations of molecular variation.</title>
        <authorList>
            <person name="Stroehlein A.J."/>
            <person name="Korhonen P.K."/>
            <person name="Lee V.V."/>
            <person name="Ralph S.A."/>
            <person name="Mentink-Kane M."/>
            <person name="You H."/>
            <person name="McManus D.P."/>
            <person name="Tchuente L.T."/>
            <person name="Stothard J.R."/>
            <person name="Kaur P."/>
            <person name="Dudchenko O."/>
            <person name="Aiden E.L."/>
            <person name="Yang B."/>
            <person name="Yang H."/>
            <person name="Emery A.M."/>
            <person name="Webster B.L."/>
            <person name="Brindley P.J."/>
            <person name="Rollinson D."/>
            <person name="Chang B.C.H."/>
            <person name="Gasser R.B."/>
            <person name="Young N.D."/>
        </authorList>
    </citation>
    <scope>NUCLEOTIDE SEQUENCE</scope>
</reference>
<feature type="region of interest" description="Disordered" evidence="1">
    <location>
        <begin position="225"/>
        <end position="301"/>
    </location>
</feature>
<evidence type="ECO:0000313" key="3">
    <source>
        <dbReference type="Proteomes" id="UP000471633"/>
    </source>
</evidence>
<feature type="region of interest" description="Disordered" evidence="1">
    <location>
        <begin position="371"/>
        <end position="429"/>
    </location>
</feature>
<comment type="caution">
    <text evidence="2">The sequence shown here is derived from an EMBL/GenBank/DDBJ whole genome shotgun (WGS) entry which is preliminary data.</text>
</comment>
<feature type="compositionally biased region" description="Polar residues" evidence="1">
    <location>
        <begin position="147"/>
        <end position="156"/>
    </location>
</feature>
<dbReference type="EMBL" id="AMPZ03000006">
    <property type="protein sequence ID" value="KAH9581383.1"/>
    <property type="molecule type" value="Genomic_DNA"/>
</dbReference>
<feature type="region of interest" description="Disordered" evidence="1">
    <location>
        <begin position="774"/>
        <end position="812"/>
    </location>
</feature>
<name>A0A6A5DBC1_SCHHA</name>
<sequence length="865" mass="94283">MERLTSGTNLTTDGDSSFSRNAKEVSNYSSVQLSTVQLQPLSLGSKLCSKHRIAMGSPLGPLLDDCFMDNLGNTVLRPIIERFHLYKRFMDDTFIICEGDINLNEILNRFNNCHHSIQFTVEADSNEKLHLDVRLKRMIRSTGGLPESSTTFNKPNCDSDGQRNTANSLNNVVVVTVPSVNLTNPSTSVIVVSQSTTTMSSSSRNSRNNINYKCSCKELASHPSHRSNHYLSGVHSSHFQHHGNHHHHHHHYNHPGHKENYTSRSVVESSNSSSASGIGSGTSSSHHYSSHYSTSHQTASTFQQNIRHNSFPIKWKPAISRHLQEFMISQWEQFHAHLLHSNNIVTKSCCTGATTINNGTLTTVAINNQFTTSGDSTNNHDSPSSSNDMTSSRTSLSDNSSSGQIANSQSNNNGSNNNSGNNSPSIIESNIIGRSSGSRVNDLPVTLATITTTTTISDTTQGPGSNNASSNTCGVAISNCSSYPRRKQSCGYVTNQMGKVMNTGSLGWKRNQTSGRKNSSPGNFNNRYPVSYFSNRNSPFIISTTTTTSTTATSNSLLPVVTYISSSITTITTTTTTTTTTPTVVNLSNTDQMTITTVTVNNQPNSQSSSVIDFKTNPSVPTLSSSSLESCIQQKVSSLPESNSIFKVDIYNTLTVTNSIINSQKLEIKTENIDKVSDMKIHVNNNCVVIAQQHLSDLHLTSGDDNNNTVVKLKEDIPVDESTKNSCVTLSNSSFLLLPEEEKTSTTALISKVDQEIGSSISCGKVEEGECYWTPDPPASPENNTIPHENYSSTYHSTSISPSPPQLSVSLPCSKDLNTTAYHPPLGIRTELSSMLDFRRCSQPRDFPLISSSNNSRLESLNDVD</sequence>
<feature type="compositionally biased region" description="Polar residues" evidence="1">
    <location>
        <begin position="371"/>
        <end position="381"/>
    </location>
</feature>
<gene>
    <name evidence="2" type="ORF">MS3_00008540</name>
</gene>
<reference evidence="2" key="3">
    <citation type="submission" date="2021-06" db="EMBL/GenBank/DDBJ databases">
        <title>Chromosome-level genome assembly for S. haematobium.</title>
        <authorList>
            <person name="Stroehlein A.J."/>
        </authorList>
    </citation>
    <scope>NUCLEOTIDE SEQUENCE</scope>
</reference>
<reference evidence="2" key="1">
    <citation type="journal article" date="2012" name="Nat. Genet.">
        <title>Whole-genome sequence of Schistosoma haematobium.</title>
        <authorList>
            <person name="Young N.D."/>
            <person name="Jex A.R."/>
            <person name="Li B."/>
            <person name="Liu S."/>
            <person name="Yang L."/>
            <person name="Xiong Z."/>
            <person name="Li Y."/>
            <person name="Cantacessi C."/>
            <person name="Hall R.S."/>
            <person name="Xu X."/>
            <person name="Chen F."/>
            <person name="Wu X."/>
            <person name="Zerlotini A."/>
            <person name="Oliveira G."/>
            <person name="Hofmann A."/>
            <person name="Zhang G."/>
            <person name="Fang X."/>
            <person name="Kang Y."/>
            <person name="Campbell B.E."/>
            <person name="Loukas A."/>
            <person name="Ranganathan S."/>
            <person name="Rollinson D."/>
            <person name="Rinaldi G."/>
            <person name="Brindley P.J."/>
            <person name="Yang H."/>
            <person name="Wang J."/>
            <person name="Wang J."/>
            <person name="Gasser R.B."/>
        </authorList>
    </citation>
    <scope>NUCLEOTIDE SEQUENCE</scope>
</reference>
<evidence type="ECO:0000256" key="1">
    <source>
        <dbReference type="SAM" id="MobiDB-lite"/>
    </source>
</evidence>
<feature type="compositionally biased region" description="Low complexity" evidence="1">
    <location>
        <begin position="262"/>
        <end position="301"/>
    </location>
</feature>
<evidence type="ECO:0000313" key="2">
    <source>
        <dbReference type="EMBL" id="KAH9581383.1"/>
    </source>
</evidence>
<feature type="compositionally biased region" description="Low complexity" evidence="1">
    <location>
        <begin position="791"/>
        <end position="812"/>
    </location>
</feature>
<organism evidence="2 3">
    <name type="scientific">Schistosoma haematobium</name>
    <name type="common">Blood fluke</name>
    <dbReference type="NCBI Taxonomy" id="6185"/>
    <lineage>
        <taxon>Eukaryota</taxon>
        <taxon>Metazoa</taxon>
        <taxon>Spiralia</taxon>
        <taxon>Lophotrochozoa</taxon>
        <taxon>Platyhelminthes</taxon>
        <taxon>Trematoda</taxon>
        <taxon>Digenea</taxon>
        <taxon>Strigeidida</taxon>
        <taxon>Schistosomatoidea</taxon>
        <taxon>Schistosomatidae</taxon>
        <taxon>Schistosoma</taxon>
    </lineage>
</organism>
<feature type="compositionally biased region" description="Basic residues" evidence="1">
    <location>
        <begin position="238"/>
        <end position="255"/>
    </location>
</feature>
<dbReference type="GeneID" id="24592994"/>
<accession>A0A6A5DBC1</accession>
<feature type="region of interest" description="Disordered" evidence="1">
    <location>
        <begin position="503"/>
        <end position="525"/>
    </location>
</feature>
<dbReference type="Proteomes" id="UP000471633">
    <property type="component" value="Unassembled WGS sequence"/>
</dbReference>
<dbReference type="CTD" id="24592994"/>
<dbReference type="KEGG" id="shx:MS3_00008540"/>
<dbReference type="RefSeq" id="XP_012796986.2">
    <property type="nucleotide sequence ID" value="XM_012941532.2"/>
</dbReference>
<reference evidence="2" key="2">
    <citation type="journal article" date="2019" name="Gigascience">
        <title>High-quality Schistosoma haematobium genome achieved by single-molecule and long-range sequencing.</title>
        <authorList>
            <person name="Stroehlein A.J."/>
            <person name="Korhonen P.K."/>
            <person name="Chong T.M."/>
            <person name="Lim Y.L."/>
            <person name="Chan K.G."/>
            <person name="Webster B."/>
            <person name="Rollinson D."/>
            <person name="Brindley P.J."/>
            <person name="Gasser R.B."/>
            <person name="Young N.D."/>
        </authorList>
    </citation>
    <scope>NUCLEOTIDE SEQUENCE</scope>
</reference>
<proteinExistence type="predicted"/>
<feature type="region of interest" description="Disordered" evidence="1">
    <location>
        <begin position="1"/>
        <end position="20"/>
    </location>
</feature>